<dbReference type="PANTHER" id="PTHR48475">
    <property type="entry name" value="RIBONUCLEASE H"/>
    <property type="match status" value="1"/>
</dbReference>
<evidence type="ECO:0000313" key="2">
    <source>
        <dbReference type="EMBL" id="PSS36073.1"/>
    </source>
</evidence>
<dbReference type="OMA" id="HESLACA"/>
<evidence type="ECO:0000313" key="3">
    <source>
        <dbReference type="Proteomes" id="UP000241394"/>
    </source>
</evidence>
<gene>
    <name evidence="2" type="ORF">CEY00_Acc00578</name>
</gene>
<dbReference type="Pfam" id="PF13456">
    <property type="entry name" value="RVT_3"/>
    <property type="match status" value="1"/>
</dbReference>
<dbReference type="Gene3D" id="3.30.420.10">
    <property type="entry name" value="Ribonuclease H-like superfamily/Ribonuclease H"/>
    <property type="match status" value="1"/>
</dbReference>
<feature type="domain" description="RNase H type-1" evidence="1">
    <location>
        <begin position="16"/>
        <end position="98"/>
    </location>
</feature>
<name>A0A2R6S1E2_ACTCC</name>
<comment type="caution">
    <text evidence="2">The sequence shown here is derived from an EMBL/GenBank/DDBJ whole genome shotgun (WGS) entry which is preliminary data.</text>
</comment>
<dbReference type="InParanoid" id="A0A2R6S1E2"/>
<dbReference type="CDD" id="cd09279">
    <property type="entry name" value="RNase_HI_like"/>
    <property type="match status" value="1"/>
</dbReference>
<dbReference type="AlphaFoldDB" id="A0A2R6S1E2"/>
<dbReference type="InterPro" id="IPR036397">
    <property type="entry name" value="RNaseH_sf"/>
</dbReference>
<evidence type="ECO:0000259" key="1">
    <source>
        <dbReference type="Pfam" id="PF13456"/>
    </source>
</evidence>
<dbReference type="STRING" id="1590841.A0A2R6S1E2"/>
<dbReference type="EMBL" id="NKQK01000001">
    <property type="protein sequence ID" value="PSS36073.1"/>
    <property type="molecule type" value="Genomic_DNA"/>
</dbReference>
<dbReference type="Gramene" id="PSS36073">
    <property type="protein sequence ID" value="PSS36073"/>
    <property type="gene ID" value="CEY00_Acc00578"/>
</dbReference>
<dbReference type="PANTHER" id="PTHR48475:SF1">
    <property type="entry name" value="RNASE H TYPE-1 DOMAIN-CONTAINING PROTEIN"/>
    <property type="match status" value="1"/>
</dbReference>
<sequence length="405" mass="46588">MGEKISLSYKLAFPCTNNEVEYEALILGLYAAERRRIRNLKVRGDSKLVVRQSTGEFFLRQATLASYRAIVQKLIDKFDGITFEHALRSYNQFPDALAILGSKFDMKEDTATIVIQKKIEPSNILGRYPENFLEDWRGPIVKQLKTCQGTLSITRIAWYIILHEALYYRTPGGTLAQEKMKQVHEQTCGDTETFLYHRMQRQGYYWPEMLRDGQSCRWDAQGVNYCSRKMSVALSTMEEIVFSEAWEFDSCPCSGLTFFVNSMAIPHLGYEFDWTNLPLVEGESVDYSNDGGEYKQVEPNARILDLEALGEKKDKAVQNLANYHESLACAYNQMVVKRKFSVGDLMWKTVDAIMMGQSTPKLAPKWEGPYEVVEANSSGYYRLLRCEDEFRTGPINVNFIKRYCV</sequence>
<organism evidence="2 3">
    <name type="scientific">Actinidia chinensis var. chinensis</name>
    <name type="common">Chinese soft-hair kiwi</name>
    <dbReference type="NCBI Taxonomy" id="1590841"/>
    <lineage>
        <taxon>Eukaryota</taxon>
        <taxon>Viridiplantae</taxon>
        <taxon>Streptophyta</taxon>
        <taxon>Embryophyta</taxon>
        <taxon>Tracheophyta</taxon>
        <taxon>Spermatophyta</taxon>
        <taxon>Magnoliopsida</taxon>
        <taxon>eudicotyledons</taxon>
        <taxon>Gunneridae</taxon>
        <taxon>Pentapetalae</taxon>
        <taxon>asterids</taxon>
        <taxon>Ericales</taxon>
        <taxon>Actinidiaceae</taxon>
        <taxon>Actinidia</taxon>
    </lineage>
</organism>
<keyword evidence="3" id="KW-1185">Reference proteome</keyword>
<dbReference type="GO" id="GO:0003676">
    <property type="term" value="F:nucleic acid binding"/>
    <property type="evidence" value="ECO:0007669"/>
    <property type="project" value="InterPro"/>
</dbReference>
<accession>A0A2R6S1E2</accession>
<dbReference type="OrthoDB" id="101614at2759"/>
<dbReference type="InterPro" id="IPR002156">
    <property type="entry name" value="RNaseH_domain"/>
</dbReference>
<reference evidence="2 3" key="1">
    <citation type="submission" date="2017-07" db="EMBL/GenBank/DDBJ databases">
        <title>An improved, manually edited Actinidia chinensis var. chinensis (kiwifruit) genome highlights the challenges associated with draft genomes and gene prediction in plants.</title>
        <authorList>
            <person name="Pilkington S."/>
            <person name="Crowhurst R."/>
            <person name="Hilario E."/>
            <person name="Nardozza S."/>
            <person name="Fraser L."/>
            <person name="Peng Y."/>
            <person name="Gunaseelan K."/>
            <person name="Simpson R."/>
            <person name="Tahir J."/>
            <person name="Deroles S."/>
            <person name="Templeton K."/>
            <person name="Luo Z."/>
            <person name="Davy M."/>
            <person name="Cheng C."/>
            <person name="Mcneilage M."/>
            <person name="Scaglione D."/>
            <person name="Liu Y."/>
            <person name="Zhang Q."/>
            <person name="Datson P."/>
            <person name="De Silva N."/>
            <person name="Gardiner S."/>
            <person name="Bassett H."/>
            <person name="Chagne D."/>
            <person name="Mccallum J."/>
            <person name="Dzierzon H."/>
            <person name="Deng C."/>
            <person name="Wang Y.-Y."/>
            <person name="Barron N."/>
            <person name="Manako K."/>
            <person name="Bowen J."/>
            <person name="Foster T."/>
            <person name="Erridge Z."/>
            <person name="Tiffin H."/>
            <person name="Waite C."/>
            <person name="Davies K."/>
            <person name="Grierson E."/>
            <person name="Laing W."/>
            <person name="Kirk R."/>
            <person name="Chen X."/>
            <person name="Wood M."/>
            <person name="Montefiori M."/>
            <person name="Brummell D."/>
            <person name="Schwinn K."/>
            <person name="Catanach A."/>
            <person name="Fullerton C."/>
            <person name="Li D."/>
            <person name="Meiyalaghan S."/>
            <person name="Nieuwenhuizen N."/>
            <person name="Read N."/>
            <person name="Prakash R."/>
            <person name="Hunter D."/>
            <person name="Zhang H."/>
            <person name="Mckenzie M."/>
            <person name="Knabel M."/>
            <person name="Harris A."/>
            <person name="Allan A."/>
            <person name="Chen A."/>
            <person name="Janssen B."/>
            <person name="Plunkett B."/>
            <person name="Dwamena C."/>
            <person name="Voogd C."/>
            <person name="Leif D."/>
            <person name="Lafferty D."/>
            <person name="Souleyre E."/>
            <person name="Varkonyi-Gasic E."/>
            <person name="Gambi F."/>
            <person name="Hanley J."/>
            <person name="Yao J.-L."/>
            <person name="Cheung J."/>
            <person name="David K."/>
            <person name="Warren B."/>
            <person name="Marsh K."/>
            <person name="Snowden K."/>
            <person name="Lin-Wang K."/>
            <person name="Brian L."/>
            <person name="Martinez-Sanchez M."/>
            <person name="Wang M."/>
            <person name="Ileperuma N."/>
            <person name="Macnee N."/>
            <person name="Campin R."/>
            <person name="Mcatee P."/>
            <person name="Drummond R."/>
            <person name="Espley R."/>
            <person name="Ireland H."/>
            <person name="Wu R."/>
            <person name="Atkinson R."/>
            <person name="Karunairetnam S."/>
            <person name="Bulley S."/>
            <person name="Chunkath S."/>
            <person name="Hanley Z."/>
            <person name="Storey R."/>
            <person name="Thrimawithana A."/>
            <person name="Thomson S."/>
            <person name="David C."/>
            <person name="Testolin R."/>
        </authorList>
    </citation>
    <scope>NUCLEOTIDE SEQUENCE [LARGE SCALE GENOMIC DNA]</scope>
    <source>
        <strain evidence="3">cv. Red5</strain>
        <tissue evidence="2">Young leaf</tissue>
    </source>
</reference>
<dbReference type="GO" id="GO:0004523">
    <property type="term" value="F:RNA-DNA hybrid ribonuclease activity"/>
    <property type="evidence" value="ECO:0007669"/>
    <property type="project" value="InterPro"/>
</dbReference>
<dbReference type="InterPro" id="IPR012337">
    <property type="entry name" value="RNaseH-like_sf"/>
</dbReference>
<proteinExistence type="predicted"/>
<reference evidence="3" key="2">
    <citation type="journal article" date="2018" name="BMC Genomics">
        <title>A manually annotated Actinidia chinensis var. chinensis (kiwifruit) genome highlights the challenges associated with draft genomes and gene prediction in plants.</title>
        <authorList>
            <person name="Pilkington S.M."/>
            <person name="Crowhurst R."/>
            <person name="Hilario E."/>
            <person name="Nardozza S."/>
            <person name="Fraser L."/>
            <person name="Peng Y."/>
            <person name="Gunaseelan K."/>
            <person name="Simpson R."/>
            <person name="Tahir J."/>
            <person name="Deroles S.C."/>
            <person name="Templeton K."/>
            <person name="Luo Z."/>
            <person name="Davy M."/>
            <person name="Cheng C."/>
            <person name="McNeilage M."/>
            <person name="Scaglione D."/>
            <person name="Liu Y."/>
            <person name="Zhang Q."/>
            <person name="Datson P."/>
            <person name="De Silva N."/>
            <person name="Gardiner S.E."/>
            <person name="Bassett H."/>
            <person name="Chagne D."/>
            <person name="McCallum J."/>
            <person name="Dzierzon H."/>
            <person name="Deng C."/>
            <person name="Wang Y.Y."/>
            <person name="Barron L."/>
            <person name="Manako K."/>
            <person name="Bowen J."/>
            <person name="Foster T.M."/>
            <person name="Erridge Z.A."/>
            <person name="Tiffin H."/>
            <person name="Waite C.N."/>
            <person name="Davies K.M."/>
            <person name="Grierson E.P."/>
            <person name="Laing W.A."/>
            <person name="Kirk R."/>
            <person name="Chen X."/>
            <person name="Wood M."/>
            <person name="Montefiori M."/>
            <person name="Brummell D.A."/>
            <person name="Schwinn K.E."/>
            <person name="Catanach A."/>
            <person name="Fullerton C."/>
            <person name="Li D."/>
            <person name="Meiyalaghan S."/>
            <person name="Nieuwenhuizen N."/>
            <person name="Read N."/>
            <person name="Prakash R."/>
            <person name="Hunter D."/>
            <person name="Zhang H."/>
            <person name="McKenzie M."/>
            <person name="Knabel M."/>
            <person name="Harris A."/>
            <person name="Allan A.C."/>
            <person name="Gleave A."/>
            <person name="Chen A."/>
            <person name="Janssen B.J."/>
            <person name="Plunkett B."/>
            <person name="Ampomah-Dwamena C."/>
            <person name="Voogd C."/>
            <person name="Leif D."/>
            <person name="Lafferty D."/>
            <person name="Souleyre E.J.F."/>
            <person name="Varkonyi-Gasic E."/>
            <person name="Gambi F."/>
            <person name="Hanley J."/>
            <person name="Yao J.L."/>
            <person name="Cheung J."/>
            <person name="David K.M."/>
            <person name="Warren B."/>
            <person name="Marsh K."/>
            <person name="Snowden K.C."/>
            <person name="Lin-Wang K."/>
            <person name="Brian L."/>
            <person name="Martinez-Sanchez M."/>
            <person name="Wang M."/>
            <person name="Ileperuma N."/>
            <person name="Macnee N."/>
            <person name="Campin R."/>
            <person name="McAtee P."/>
            <person name="Drummond R.S.M."/>
            <person name="Espley R.V."/>
            <person name="Ireland H.S."/>
            <person name="Wu R."/>
            <person name="Atkinson R.G."/>
            <person name="Karunairetnam S."/>
            <person name="Bulley S."/>
            <person name="Chunkath S."/>
            <person name="Hanley Z."/>
            <person name="Storey R."/>
            <person name="Thrimawithana A.H."/>
            <person name="Thomson S."/>
            <person name="David C."/>
            <person name="Testolin R."/>
            <person name="Huang H."/>
            <person name="Hellens R.P."/>
            <person name="Schaffer R.J."/>
        </authorList>
    </citation>
    <scope>NUCLEOTIDE SEQUENCE [LARGE SCALE GENOMIC DNA]</scope>
    <source>
        <strain evidence="3">cv. Red5</strain>
    </source>
</reference>
<protein>
    <submittedName>
        <fullName evidence="2">Ribonuclease</fullName>
    </submittedName>
</protein>
<dbReference type="SUPFAM" id="SSF53098">
    <property type="entry name" value="Ribonuclease H-like"/>
    <property type="match status" value="1"/>
</dbReference>
<dbReference type="Proteomes" id="UP000241394">
    <property type="component" value="Chromosome LG1"/>
</dbReference>